<feature type="signal peptide" evidence="1">
    <location>
        <begin position="1"/>
        <end position="24"/>
    </location>
</feature>
<dbReference type="Gene3D" id="2.60.40.3340">
    <property type="entry name" value="Domain of unknown function DUF4426"/>
    <property type="match status" value="1"/>
</dbReference>
<dbReference type="RefSeq" id="WP_386823011.1">
    <property type="nucleotide sequence ID" value="NZ_JBHTIF010000001.1"/>
</dbReference>
<accession>A0ABW2YA48</accession>
<dbReference type="PROSITE" id="PS51257">
    <property type="entry name" value="PROKAR_LIPOPROTEIN"/>
    <property type="match status" value="1"/>
</dbReference>
<proteinExistence type="predicted"/>
<dbReference type="EMBL" id="JBHTIF010000001">
    <property type="protein sequence ID" value="MFD0725384.1"/>
    <property type="molecule type" value="Genomic_DNA"/>
</dbReference>
<evidence type="ECO:0000259" key="2">
    <source>
        <dbReference type="Pfam" id="PF14467"/>
    </source>
</evidence>
<organism evidence="3 4">
    <name type="scientific">Lysobacter brunescens</name>
    <dbReference type="NCBI Taxonomy" id="262323"/>
    <lineage>
        <taxon>Bacteria</taxon>
        <taxon>Pseudomonadati</taxon>
        <taxon>Pseudomonadota</taxon>
        <taxon>Gammaproteobacteria</taxon>
        <taxon>Lysobacterales</taxon>
        <taxon>Lysobacteraceae</taxon>
        <taxon>Lysobacter</taxon>
    </lineage>
</organism>
<evidence type="ECO:0000313" key="4">
    <source>
        <dbReference type="Proteomes" id="UP001597110"/>
    </source>
</evidence>
<dbReference type="Proteomes" id="UP001597110">
    <property type="component" value="Unassembled WGS sequence"/>
</dbReference>
<evidence type="ECO:0000256" key="1">
    <source>
        <dbReference type="SAM" id="SignalP"/>
    </source>
</evidence>
<dbReference type="Pfam" id="PF14467">
    <property type="entry name" value="DUF4426"/>
    <property type="match status" value="1"/>
</dbReference>
<protein>
    <submittedName>
        <fullName evidence="3">DUF4426 domain-containing protein</fullName>
    </submittedName>
</protein>
<reference evidence="4" key="1">
    <citation type="journal article" date="2019" name="Int. J. Syst. Evol. Microbiol.">
        <title>The Global Catalogue of Microorganisms (GCM) 10K type strain sequencing project: providing services to taxonomists for standard genome sequencing and annotation.</title>
        <authorList>
            <consortium name="The Broad Institute Genomics Platform"/>
            <consortium name="The Broad Institute Genome Sequencing Center for Infectious Disease"/>
            <person name="Wu L."/>
            <person name="Ma J."/>
        </authorList>
    </citation>
    <scope>NUCLEOTIDE SEQUENCE [LARGE SCALE GENOMIC DNA]</scope>
    <source>
        <strain evidence="4">CCUG 55585</strain>
    </source>
</reference>
<keyword evidence="4" id="KW-1185">Reference proteome</keyword>
<evidence type="ECO:0000313" key="3">
    <source>
        <dbReference type="EMBL" id="MFD0725384.1"/>
    </source>
</evidence>
<gene>
    <name evidence="3" type="ORF">ACFQ0E_07170</name>
</gene>
<comment type="caution">
    <text evidence="3">The sequence shown here is derived from an EMBL/GenBank/DDBJ whole genome shotgun (WGS) entry which is preliminary data.</text>
</comment>
<name>A0ABW2YA48_9GAMM</name>
<dbReference type="InterPro" id="IPR025218">
    <property type="entry name" value="DUF4426"/>
</dbReference>
<feature type="chain" id="PRO_5046990542" evidence="1">
    <location>
        <begin position="25"/>
        <end position="172"/>
    </location>
</feature>
<sequence>MRTMPRLAIIALACTGLASTLTLAGCGGDAPKPARIIETPQEAVSRSGDVTVRANVVRTDLLNEAMARGYGIARDEGTALLLVSVRRGPDGQDVAVPAKIEASVTDLQGRRSTVALRELRTDVPGATPPQTLIDYIGTTEIHAPDTLRFDLRVEREDGARSTMQFTREFVAD</sequence>
<keyword evidence="1" id="KW-0732">Signal</keyword>
<feature type="domain" description="DUF4426" evidence="2">
    <location>
        <begin position="46"/>
        <end position="170"/>
    </location>
</feature>